<name>A0A6J6LFC6_9ZZZZ</name>
<organism evidence="1">
    <name type="scientific">freshwater metagenome</name>
    <dbReference type="NCBI Taxonomy" id="449393"/>
    <lineage>
        <taxon>unclassified sequences</taxon>
        <taxon>metagenomes</taxon>
        <taxon>ecological metagenomes</taxon>
    </lineage>
</organism>
<proteinExistence type="predicted"/>
<evidence type="ECO:0000313" key="2">
    <source>
        <dbReference type="EMBL" id="CAB4757107.1"/>
    </source>
</evidence>
<sequence length="49" mass="5730">MFKFFRRMAGIVALAMLSFRAIGSFLSWIEKQEDGPQNVWVDEDEFEDA</sequence>
<evidence type="ECO:0000313" key="1">
    <source>
        <dbReference type="EMBL" id="CAB4660422.1"/>
    </source>
</evidence>
<evidence type="ECO:0000313" key="3">
    <source>
        <dbReference type="EMBL" id="CAB4867482.1"/>
    </source>
</evidence>
<reference evidence="1" key="1">
    <citation type="submission" date="2020-05" db="EMBL/GenBank/DDBJ databases">
        <authorList>
            <person name="Chiriac C."/>
            <person name="Salcher M."/>
            <person name="Ghai R."/>
            <person name="Kavagutti S V."/>
        </authorList>
    </citation>
    <scope>NUCLEOTIDE SEQUENCE</scope>
</reference>
<dbReference type="EMBL" id="CAFBQL010000005">
    <property type="protein sequence ID" value="CAB5059400.1"/>
    <property type="molecule type" value="Genomic_DNA"/>
</dbReference>
<accession>A0A6J6LFC6</accession>
<gene>
    <name evidence="1" type="ORF">UFOPK2289_00466</name>
    <name evidence="2" type="ORF">UFOPK2822_01209</name>
    <name evidence="3" type="ORF">UFOPK3346_00830</name>
    <name evidence="4" type="ORF">UFOPK3670_00870</name>
    <name evidence="5" type="ORF">UFOPK4308_00917</name>
</gene>
<protein>
    <submittedName>
        <fullName evidence="1">Unannotated protein</fullName>
    </submittedName>
</protein>
<dbReference type="AlphaFoldDB" id="A0A6J6LFC6"/>
<dbReference type="EMBL" id="CAEZWT010000008">
    <property type="protein sequence ID" value="CAB4660422.1"/>
    <property type="molecule type" value="Genomic_DNA"/>
</dbReference>
<dbReference type="EMBL" id="CAFBMV010000005">
    <property type="protein sequence ID" value="CAB4924318.1"/>
    <property type="molecule type" value="Genomic_DNA"/>
</dbReference>
<dbReference type="EMBL" id="CAEZZC010000018">
    <property type="protein sequence ID" value="CAB4757107.1"/>
    <property type="molecule type" value="Genomic_DNA"/>
</dbReference>
<evidence type="ECO:0000313" key="4">
    <source>
        <dbReference type="EMBL" id="CAB4924318.1"/>
    </source>
</evidence>
<dbReference type="EMBL" id="CAFBLE010000005">
    <property type="protein sequence ID" value="CAB4867482.1"/>
    <property type="molecule type" value="Genomic_DNA"/>
</dbReference>
<evidence type="ECO:0000313" key="5">
    <source>
        <dbReference type="EMBL" id="CAB5059400.1"/>
    </source>
</evidence>